<dbReference type="PROSITE" id="PS50262">
    <property type="entry name" value="G_PROTEIN_RECEP_F1_2"/>
    <property type="match status" value="1"/>
</dbReference>
<dbReference type="GO" id="GO:0004930">
    <property type="term" value="F:G protein-coupled receptor activity"/>
    <property type="evidence" value="ECO:0007669"/>
    <property type="project" value="UniProtKB-KW"/>
</dbReference>
<dbReference type="WBParaSite" id="TCNE_0000915301-mRNA-1">
    <property type="protein sequence ID" value="TCNE_0000915301-mRNA-1"/>
    <property type="gene ID" value="TCNE_0000915301"/>
</dbReference>
<keyword evidence="4 8" id="KW-0297">G-protein coupled receptor</keyword>
<dbReference type="Pfam" id="PF00001">
    <property type="entry name" value="7tm_1"/>
    <property type="match status" value="1"/>
</dbReference>
<dbReference type="PANTHER" id="PTHR24243">
    <property type="entry name" value="G-PROTEIN COUPLED RECEPTOR"/>
    <property type="match status" value="1"/>
</dbReference>
<keyword evidence="3 9" id="KW-1133">Transmembrane helix</keyword>
<keyword evidence="6 8" id="KW-0675">Receptor</keyword>
<feature type="transmembrane region" description="Helical" evidence="9">
    <location>
        <begin position="104"/>
        <end position="125"/>
    </location>
</feature>
<gene>
    <name evidence="11" type="ORF">TCNE_LOCUS9153</name>
</gene>
<feature type="transmembrane region" description="Helical" evidence="9">
    <location>
        <begin position="306"/>
        <end position="330"/>
    </location>
</feature>
<evidence type="ECO:0000256" key="5">
    <source>
        <dbReference type="ARBA" id="ARBA00023136"/>
    </source>
</evidence>
<evidence type="ECO:0000256" key="9">
    <source>
        <dbReference type="SAM" id="Phobius"/>
    </source>
</evidence>
<reference evidence="13" key="1">
    <citation type="submission" date="2016-06" db="UniProtKB">
        <authorList>
            <consortium name="WormBaseParasite"/>
        </authorList>
    </citation>
    <scope>IDENTIFICATION</scope>
</reference>
<feature type="transmembrane region" description="Helical" evidence="9">
    <location>
        <begin position="145"/>
        <end position="166"/>
    </location>
</feature>
<keyword evidence="5 9" id="KW-0472">Membrane</keyword>
<dbReference type="InterPro" id="IPR017452">
    <property type="entry name" value="GPCR_Rhodpsn_7TM"/>
</dbReference>
<proteinExistence type="inferred from homology"/>
<evidence type="ECO:0000259" key="10">
    <source>
        <dbReference type="PROSITE" id="PS50262"/>
    </source>
</evidence>
<dbReference type="AlphaFoldDB" id="A0A183UKY3"/>
<dbReference type="PRINTS" id="PR00237">
    <property type="entry name" value="GPCRRHODOPSN"/>
</dbReference>
<feature type="transmembrane region" description="Helical" evidence="9">
    <location>
        <begin position="203"/>
        <end position="225"/>
    </location>
</feature>
<sequence length="396" mass="44475">MSGTLNDSELSDAIDEETLLNVASIRYTFALAYISVFLLCVIGNMTIIAVIVLQRSMRTVTNFFLANLAVADLLVGIFCVVQNATHFVLLSHGRWPFGELLCHAYVYVLHLIPNASAGILVLMSVERFIAVLRPMLVQHLLTRGVLVASTLLVWSASATMNSPYLIAAQYLQFDDFGSCTRKNILLFGNQMNVLKVVTTINFIVWYSIPLAVLFGIYLTIGVVLFRSTNDDAVARSSSRERMTATSGALHRKVSKMEALDSRRRVIRLVVVIVLSFALLSIPRYIYLMWSVWRDNREPRCLHCLSALIQPITFLLMFLNSAINPLLYAFLSKRFRVAIVDTLCCHHERDKLRTRVLQLNAGRISKLRHSSGRTHANIYFAIDNKDGLEIALGNSCV</sequence>
<dbReference type="InterPro" id="IPR000276">
    <property type="entry name" value="GPCR_Rhodpsn"/>
</dbReference>
<protein>
    <submittedName>
        <fullName evidence="13">G_PROTEIN_RECEP_F1_2 domain-containing protein</fullName>
    </submittedName>
</protein>
<evidence type="ECO:0000256" key="2">
    <source>
        <dbReference type="ARBA" id="ARBA00022692"/>
    </source>
</evidence>
<keyword evidence="2 8" id="KW-0812">Transmembrane</keyword>
<feature type="transmembrane region" description="Helical" evidence="9">
    <location>
        <begin position="265"/>
        <end position="286"/>
    </location>
</feature>
<keyword evidence="12" id="KW-1185">Reference proteome</keyword>
<dbReference type="PANTHER" id="PTHR24243:SF224">
    <property type="entry name" value="G-PROTEIN COUPLED RECEPTOR 19-RELATED"/>
    <property type="match status" value="1"/>
</dbReference>
<evidence type="ECO:0000313" key="13">
    <source>
        <dbReference type="WBParaSite" id="TCNE_0000915301-mRNA-1"/>
    </source>
</evidence>
<evidence type="ECO:0000256" key="4">
    <source>
        <dbReference type="ARBA" id="ARBA00023040"/>
    </source>
</evidence>
<evidence type="ECO:0000256" key="8">
    <source>
        <dbReference type="RuleBase" id="RU000688"/>
    </source>
</evidence>
<evidence type="ECO:0000313" key="11">
    <source>
        <dbReference type="EMBL" id="VDM40474.1"/>
    </source>
</evidence>
<comment type="subcellular location">
    <subcellularLocation>
        <location evidence="1">Membrane</location>
        <topology evidence="1">Multi-pass membrane protein</topology>
    </subcellularLocation>
</comment>
<evidence type="ECO:0000256" key="1">
    <source>
        <dbReference type="ARBA" id="ARBA00004141"/>
    </source>
</evidence>
<organism evidence="12 13">
    <name type="scientific">Toxocara canis</name>
    <name type="common">Canine roundworm</name>
    <dbReference type="NCBI Taxonomy" id="6265"/>
    <lineage>
        <taxon>Eukaryota</taxon>
        <taxon>Metazoa</taxon>
        <taxon>Ecdysozoa</taxon>
        <taxon>Nematoda</taxon>
        <taxon>Chromadorea</taxon>
        <taxon>Rhabditida</taxon>
        <taxon>Spirurina</taxon>
        <taxon>Ascaridomorpha</taxon>
        <taxon>Ascaridoidea</taxon>
        <taxon>Toxocaridae</taxon>
        <taxon>Toxocara</taxon>
    </lineage>
</organism>
<accession>A0A183UKY3</accession>
<dbReference type="Gene3D" id="1.20.1070.10">
    <property type="entry name" value="Rhodopsin 7-helix transmembrane proteins"/>
    <property type="match status" value="1"/>
</dbReference>
<feature type="transmembrane region" description="Helical" evidence="9">
    <location>
        <begin position="30"/>
        <end position="52"/>
    </location>
</feature>
<comment type="similarity">
    <text evidence="8">Belongs to the G-protein coupled receptor 1 family.</text>
</comment>
<dbReference type="EMBL" id="UYWY01020090">
    <property type="protein sequence ID" value="VDM40474.1"/>
    <property type="molecule type" value="Genomic_DNA"/>
</dbReference>
<evidence type="ECO:0000313" key="12">
    <source>
        <dbReference type="Proteomes" id="UP000050794"/>
    </source>
</evidence>
<dbReference type="Proteomes" id="UP000050794">
    <property type="component" value="Unassembled WGS sequence"/>
</dbReference>
<reference evidence="11 12" key="2">
    <citation type="submission" date="2018-11" db="EMBL/GenBank/DDBJ databases">
        <authorList>
            <consortium name="Pathogen Informatics"/>
        </authorList>
    </citation>
    <scope>NUCLEOTIDE SEQUENCE [LARGE SCALE GENOMIC DNA]</scope>
</reference>
<evidence type="ECO:0000256" key="6">
    <source>
        <dbReference type="ARBA" id="ARBA00023170"/>
    </source>
</evidence>
<dbReference type="SUPFAM" id="SSF81321">
    <property type="entry name" value="Family A G protein-coupled receptor-like"/>
    <property type="match status" value="1"/>
</dbReference>
<dbReference type="PROSITE" id="PS00237">
    <property type="entry name" value="G_PROTEIN_RECEP_F1_1"/>
    <property type="match status" value="1"/>
</dbReference>
<evidence type="ECO:0000256" key="3">
    <source>
        <dbReference type="ARBA" id="ARBA00022989"/>
    </source>
</evidence>
<feature type="domain" description="G-protein coupled receptors family 1 profile" evidence="10">
    <location>
        <begin position="43"/>
        <end position="327"/>
    </location>
</feature>
<dbReference type="GO" id="GO:0005886">
    <property type="term" value="C:plasma membrane"/>
    <property type="evidence" value="ECO:0007669"/>
    <property type="project" value="TreeGrafter"/>
</dbReference>
<keyword evidence="7 8" id="KW-0807">Transducer</keyword>
<feature type="transmembrane region" description="Helical" evidence="9">
    <location>
        <begin position="64"/>
        <end position="84"/>
    </location>
</feature>
<name>A0A183UKY3_TOXCA</name>
<evidence type="ECO:0000256" key="7">
    <source>
        <dbReference type="ARBA" id="ARBA00023224"/>
    </source>
</evidence>